<reference evidence="3 4" key="1">
    <citation type="submission" date="2020-04" db="EMBL/GenBank/DDBJ databases">
        <authorList>
            <person name="Alioto T."/>
            <person name="Alioto T."/>
            <person name="Gomez Garrido J."/>
        </authorList>
    </citation>
    <scope>NUCLEOTIDE SEQUENCE [LARGE SCALE GENOMIC DNA]</scope>
</reference>
<evidence type="ECO:0000256" key="2">
    <source>
        <dbReference type="ARBA" id="ARBA00022700"/>
    </source>
</evidence>
<dbReference type="AlphaFoldDB" id="A0A8S1BKX0"/>
<name>A0A8S1BKX0_9INSE</name>
<dbReference type="GO" id="GO:0009968">
    <property type="term" value="P:negative regulation of signal transduction"/>
    <property type="evidence" value="ECO:0007669"/>
    <property type="project" value="UniProtKB-KW"/>
</dbReference>
<accession>A0A8S1BKX0</accession>
<evidence type="ECO:0000256" key="1">
    <source>
        <dbReference type="ARBA" id="ARBA00007457"/>
    </source>
</evidence>
<comment type="similarity">
    <text evidence="1">Belongs to the RGS7BP/RGS9BP family.</text>
</comment>
<dbReference type="InterPro" id="IPR026512">
    <property type="entry name" value="RGS7BP/RGS9BP"/>
</dbReference>
<dbReference type="OrthoDB" id="9876293at2759"/>
<gene>
    <name evidence="3" type="ORF">CLODIP_2_CD05244</name>
</gene>
<evidence type="ECO:0000313" key="4">
    <source>
        <dbReference type="Proteomes" id="UP000494165"/>
    </source>
</evidence>
<sequence>MVYLPFMHSLDVRVSQKSLSARVFSSDVAEGIPVDNQHFILLFMCTQLFLRELIKCRRLVQVIPMDMSGYYENRPGPSNMGNLISQLLLCKTITPDFNLEELASIKKDSEEINGLIADMQEYMPQQQPDTASQGRQLGLGGDEVVSKWSKRRRRSSLYRSMGSFCCLCKPNYL</sequence>
<organism evidence="3 4">
    <name type="scientific">Cloeon dipterum</name>
    <dbReference type="NCBI Taxonomy" id="197152"/>
    <lineage>
        <taxon>Eukaryota</taxon>
        <taxon>Metazoa</taxon>
        <taxon>Ecdysozoa</taxon>
        <taxon>Arthropoda</taxon>
        <taxon>Hexapoda</taxon>
        <taxon>Insecta</taxon>
        <taxon>Pterygota</taxon>
        <taxon>Palaeoptera</taxon>
        <taxon>Ephemeroptera</taxon>
        <taxon>Pisciforma</taxon>
        <taxon>Baetidae</taxon>
        <taxon>Cloeon</taxon>
    </lineage>
</organism>
<comment type="caution">
    <text evidence="3">The sequence shown here is derived from an EMBL/GenBank/DDBJ whole genome shotgun (WGS) entry which is preliminary data.</text>
</comment>
<dbReference type="EMBL" id="CADEPI010000001">
    <property type="protein sequence ID" value="CAB3359603.1"/>
    <property type="molecule type" value="Genomic_DNA"/>
</dbReference>
<proteinExistence type="inferred from homology"/>
<protein>
    <submittedName>
        <fullName evidence="3">Uncharacterized protein</fullName>
    </submittedName>
</protein>
<keyword evidence="4" id="KW-1185">Reference proteome</keyword>
<evidence type="ECO:0000313" key="3">
    <source>
        <dbReference type="EMBL" id="CAB3359603.1"/>
    </source>
</evidence>
<dbReference type="PANTHER" id="PTHR21029">
    <property type="entry name" value="R-SEVEN BINDING PROTEIN (R7BP) HOMOLOG"/>
    <property type="match status" value="1"/>
</dbReference>
<keyword evidence="2" id="KW-0734">Signal transduction inhibitor</keyword>
<dbReference type="Proteomes" id="UP000494165">
    <property type="component" value="Unassembled WGS sequence"/>
</dbReference>